<evidence type="ECO:0000256" key="2">
    <source>
        <dbReference type="SAM" id="Phobius"/>
    </source>
</evidence>
<evidence type="ECO:0000313" key="3">
    <source>
        <dbReference type="EMBL" id="PXF22165.1"/>
    </source>
</evidence>
<evidence type="ECO:0000256" key="1">
    <source>
        <dbReference type="SAM" id="MobiDB-lite"/>
    </source>
</evidence>
<protein>
    <recommendedName>
        <fullName evidence="5">Tetratricopeptide repeat-containing protein</fullName>
    </recommendedName>
</protein>
<dbReference type="AlphaFoldDB" id="A0A2V3HT06"/>
<accession>A0A2V3HT06</accession>
<evidence type="ECO:0008006" key="5">
    <source>
        <dbReference type="Google" id="ProtNLM"/>
    </source>
</evidence>
<feature type="transmembrane region" description="Helical" evidence="2">
    <location>
        <begin position="205"/>
        <end position="227"/>
    </location>
</feature>
<evidence type="ECO:0000313" key="4">
    <source>
        <dbReference type="Proteomes" id="UP000248161"/>
    </source>
</evidence>
<feature type="compositionally biased region" description="Acidic residues" evidence="1">
    <location>
        <begin position="340"/>
        <end position="356"/>
    </location>
</feature>
<reference evidence="3 4" key="1">
    <citation type="journal article" date="2015" name="Nat. Commun.">
        <title>Genomic and transcriptomic evidence for scavenging of diverse organic compounds by widespread deep-sea archaea.</title>
        <authorList>
            <person name="Li M."/>
            <person name="Baker B.J."/>
            <person name="Anantharaman K."/>
            <person name="Jain S."/>
            <person name="Breier J.A."/>
            <person name="Dick G.J."/>
        </authorList>
    </citation>
    <scope>NUCLEOTIDE SEQUENCE [LARGE SCALE GENOMIC DNA]</scope>
    <source>
        <strain evidence="3">Cayman_51_deep</strain>
    </source>
</reference>
<keyword evidence="2" id="KW-1133">Transmembrane helix</keyword>
<feature type="compositionally biased region" description="Basic and acidic residues" evidence="1">
    <location>
        <begin position="324"/>
        <end position="334"/>
    </location>
</feature>
<sequence>MAKSAELTWLDALEAEESGDREAALEAAKETVRIDPGHSDGWMGVARWTLPLEVKGRQEMPNLQQSAKAMAALRKVVEIDPENSDAWRLGGVLLVDHLGMLEDGIRWWEARRVVAPYEVVPLIEQIGILVRLGYYEECAFLLEELFSEGMDATDRKQLAQMEAARRMVSRAAKMEKDEIFKPQNPKHPRWAIIGRMKKKKPMSDTFFLFTFIAPLVFILGTLAMYAIGDSTSGSILVFLFILLSFMAISRLTSGFLHKLNRHALDLDRAIDVETSAGKVCIPTSIRASKLYLAMTKKRMPGLNERLELIVESGDKLSIRWKPEMPDFAPEEGHENPWWAEGDESGAEQGDLEPLED</sequence>
<dbReference type="InterPro" id="IPR011990">
    <property type="entry name" value="TPR-like_helical_dom_sf"/>
</dbReference>
<keyword evidence="2" id="KW-0472">Membrane</keyword>
<feature type="region of interest" description="Disordered" evidence="1">
    <location>
        <begin position="324"/>
        <end position="356"/>
    </location>
</feature>
<feature type="transmembrane region" description="Helical" evidence="2">
    <location>
        <begin position="233"/>
        <end position="252"/>
    </location>
</feature>
<name>A0A2V3HT06_9ARCH</name>
<dbReference type="Gene3D" id="1.25.40.10">
    <property type="entry name" value="Tetratricopeptide repeat domain"/>
    <property type="match status" value="1"/>
</dbReference>
<dbReference type="SUPFAM" id="SSF48452">
    <property type="entry name" value="TPR-like"/>
    <property type="match status" value="1"/>
</dbReference>
<gene>
    <name evidence="3" type="ORF">CXX69_01905</name>
</gene>
<dbReference type="Proteomes" id="UP000248161">
    <property type="component" value="Unassembled WGS sequence"/>
</dbReference>
<comment type="caution">
    <text evidence="3">The sequence shown here is derived from an EMBL/GenBank/DDBJ whole genome shotgun (WGS) entry which is preliminary data.</text>
</comment>
<keyword evidence="2" id="KW-0812">Transmembrane</keyword>
<organism evidence="3 4">
    <name type="scientific">Candidatus Thalassarchaeum betae</name>
    <dbReference type="NCBI Taxonomy" id="2599289"/>
    <lineage>
        <taxon>Archaea</taxon>
        <taxon>Methanobacteriati</taxon>
        <taxon>Thermoplasmatota</taxon>
        <taxon>Candidatus Poseidoniia</taxon>
        <taxon>Candidatus Poseidoniales</taxon>
        <taxon>Candidatus Thalassarchaeaceae</taxon>
        <taxon>Candidatus Thalassarchaeum</taxon>
    </lineage>
</organism>
<dbReference type="EMBL" id="PSPG01000003">
    <property type="protein sequence ID" value="PXF22165.1"/>
    <property type="molecule type" value="Genomic_DNA"/>
</dbReference>
<proteinExistence type="predicted"/>